<dbReference type="InterPro" id="IPR001915">
    <property type="entry name" value="Peptidase_M48"/>
</dbReference>
<dbReference type="Pfam" id="PF01435">
    <property type="entry name" value="Peptidase_M48"/>
    <property type="match status" value="1"/>
</dbReference>
<keyword evidence="8" id="KW-0472">Membrane</keyword>
<evidence type="ECO:0000313" key="10">
    <source>
        <dbReference type="EMBL" id="MDX8147425.1"/>
    </source>
</evidence>
<keyword evidence="11" id="KW-1185">Reference proteome</keyword>
<feature type="transmembrane region" description="Helical" evidence="8">
    <location>
        <begin position="459"/>
        <end position="487"/>
    </location>
</feature>
<feature type="transmembrane region" description="Helical" evidence="8">
    <location>
        <begin position="731"/>
        <end position="752"/>
    </location>
</feature>
<dbReference type="GO" id="GO:0008237">
    <property type="term" value="F:metallopeptidase activity"/>
    <property type="evidence" value="ECO:0007669"/>
    <property type="project" value="UniProtKB-KW"/>
</dbReference>
<sequence>MTGAEVESGSQDDTAHRPVPRPHDVPAGTTTRFALLIAVVAATSSTMFMLLHLLVPANSARQVDAQKSCFAEVSGLPPLAGPDEVPLRAEAAARVMRCLAPVYLDEVSWAGYGLVLLFGLAVVLYWLQPWWIIRRRRLVPISAENCPELVAYLGELSQKVGLARPPAWLLAPYNATVGGRSFGHVRRRRVQLDAGLVILYSTDRAAFRAVVLHELAHLWNRDVDKTYLTMAIWRAYVVVALIPFVGGLLIAIPLGWSVTALTGHWTETLAVLGSLLALTALVYLTRNAILHVRETHADAIAAVHDGPDGALRGLVGRLRAPAGPRWRALLSTHPDPRQRLAAIDDPAVLARPSPWVLAGAGIAAGMLATDLGFVFDFLFVATAAFSRGLAGLVIALVLSGLLAVTLWHAAAGDPARRLRWTWLLCPAVLAAGFVLGEHLSLFHASVRGDQPGGGLGGGVAVVLTTLLLVAGGVLLAGWTLSVLRLALTPATPRRRWAPFAVVAATGVVAASWFAAWFVLHGLDLALWTPIPGSVPGTGAEIGWYRTLAWWTDFTWLPLRYLDGNPLTLPGLTLLWLVPIVITLRRRGTSNAAGAPALRLGRPLTTGLVGGIAVMVIGVALSYVAKSALPLNVRQDTTFTTGTTYFGYVQLCTYITLAVLAQAVVAGLVAARVRRHRPALVALAVSLTGTLAAIGWLGVLTFSRCTDLYGNAPTSCVPMVSLPDLTGHLHTILIKGLIAAVPGALLGAAVSALRRRRTHPAAPASGPAGARGVSVVVIALLAAVMIAAPLPGLRGDWNIWTGQVSSSSAVPDDEGDAKPPPPTSATSAGRDSSPQETTVDTCVVGTWIETANESHVKSPGGVDVRFTSAGRVQRFRADGTAVLDFGAGNVTTGTFDGKTLRSVSSGTITFRYDTGAGQILYSSPVASGTTTVTIDGVVQETRALEASVEPEHYVCQGDVMTQTGASFTIQLARTSHTG</sequence>
<feature type="transmembrane region" description="Helical" evidence="8">
    <location>
        <begin position="268"/>
        <end position="285"/>
    </location>
</feature>
<keyword evidence="4 10" id="KW-0378">Hydrolase</keyword>
<keyword evidence="8" id="KW-1133">Transmembrane helix</keyword>
<evidence type="ECO:0000256" key="3">
    <source>
        <dbReference type="ARBA" id="ARBA00022723"/>
    </source>
</evidence>
<comment type="cofactor">
    <cofactor evidence="1">
        <name>Zn(2+)</name>
        <dbReference type="ChEBI" id="CHEBI:29105"/>
    </cofactor>
</comment>
<feature type="transmembrane region" description="Helical" evidence="8">
    <location>
        <begin position="499"/>
        <end position="519"/>
    </location>
</feature>
<evidence type="ECO:0000256" key="5">
    <source>
        <dbReference type="ARBA" id="ARBA00022833"/>
    </source>
</evidence>
<feature type="region of interest" description="Disordered" evidence="7">
    <location>
        <begin position="804"/>
        <end position="837"/>
    </location>
</feature>
<comment type="caution">
    <text evidence="10">The sequence shown here is derived from an EMBL/GenBank/DDBJ whole genome shotgun (WGS) entry which is preliminary data.</text>
</comment>
<evidence type="ECO:0000256" key="8">
    <source>
        <dbReference type="SAM" id="Phobius"/>
    </source>
</evidence>
<feature type="transmembrane region" description="Helical" evidence="8">
    <location>
        <begin position="355"/>
        <end position="383"/>
    </location>
</feature>
<feature type="compositionally biased region" description="Polar residues" evidence="7">
    <location>
        <begin position="828"/>
        <end position="837"/>
    </location>
</feature>
<dbReference type="EMBL" id="JAXAVU010000014">
    <property type="protein sequence ID" value="MDX8147425.1"/>
    <property type="molecule type" value="Genomic_DNA"/>
</dbReference>
<feature type="region of interest" description="Disordered" evidence="7">
    <location>
        <begin position="1"/>
        <end position="26"/>
    </location>
</feature>
<dbReference type="RefSeq" id="WP_319979477.1">
    <property type="nucleotide sequence ID" value="NZ_JAXAVU010000014.1"/>
</dbReference>
<feature type="transmembrane region" description="Helical" evidence="8">
    <location>
        <begin position="109"/>
        <end position="127"/>
    </location>
</feature>
<evidence type="ECO:0000256" key="2">
    <source>
        <dbReference type="ARBA" id="ARBA00022670"/>
    </source>
</evidence>
<dbReference type="Proteomes" id="UP001285352">
    <property type="component" value="Unassembled WGS sequence"/>
</dbReference>
<evidence type="ECO:0000256" key="7">
    <source>
        <dbReference type="SAM" id="MobiDB-lite"/>
    </source>
</evidence>
<proteinExistence type="predicted"/>
<protein>
    <submittedName>
        <fullName evidence="10">M48 family metalloprotease</fullName>
        <ecNumber evidence="10">3.4.24.-</ecNumber>
    </submittedName>
</protein>
<organism evidence="10 11">
    <name type="scientific">Lentzea sokolovensis</name>
    <dbReference type="NCBI Taxonomy" id="3095429"/>
    <lineage>
        <taxon>Bacteria</taxon>
        <taxon>Bacillati</taxon>
        <taxon>Actinomycetota</taxon>
        <taxon>Actinomycetes</taxon>
        <taxon>Pseudonocardiales</taxon>
        <taxon>Pseudonocardiaceae</taxon>
        <taxon>Lentzea</taxon>
    </lineage>
</organism>
<evidence type="ECO:0000256" key="1">
    <source>
        <dbReference type="ARBA" id="ARBA00001947"/>
    </source>
</evidence>
<evidence type="ECO:0000256" key="6">
    <source>
        <dbReference type="ARBA" id="ARBA00023049"/>
    </source>
</evidence>
<evidence type="ECO:0000259" key="9">
    <source>
        <dbReference type="Pfam" id="PF01435"/>
    </source>
</evidence>
<keyword evidence="3" id="KW-0479">Metal-binding</keyword>
<gene>
    <name evidence="10" type="ORF">SK854_35315</name>
</gene>
<feature type="transmembrane region" description="Helical" evidence="8">
    <location>
        <begin position="566"/>
        <end position="583"/>
    </location>
</feature>
<feature type="transmembrane region" description="Helical" evidence="8">
    <location>
        <begin position="644"/>
        <end position="670"/>
    </location>
</feature>
<feature type="transmembrane region" description="Helical" evidence="8">
    <location>
        <begin position="420"/>
        <end position="439"/>
    </location>
</feature>
<accession>A0ABU4V970</accession>
<feature type="transmembrane region" description="Helical" evidence="8">
    <location>
        <begin position="235"/>
        <end position="256"/>
    </location>
</feature>
<keyword evidence="6 10" id="KW-0482">Metalloprotease</keyword>
<evidence type="ECO:0000256" key="4">
    <source>
        <dbReference type="ARBA" id="ARBA00022801"/>
    </source>
</evidence>
<keyword evidence="5" id="KW-0862">Zinc</keyword>
<evidence type="ECO:0000313" key="11">
    <source>
        <dbReference type="Proteomes" id="UP001285352"/>
    </source>
</evidence>
<feature type="transmembrane region" description="Helical" evidence="8">
    <location>
        <begin position="772"/>
        <end position="792"/>
    </location>
</feature>
<keyword evidence="2" id="KW-0645">Protease</keyword>
<feature type="transmembrane region" description="Helical" evidence="8">
    <location>
        <begin position="33"/>
        <end position="55"/>
    </location>
</feature>
<name>A0ABU4V970_9PSEU</name>
<dbReference type="EC" id="3.4.24.-" evidence="10"/>
<keyword evidence="8" id="KW-0812">Transmembrane</keyword>
<feature type="transmembrane region" description="Helical" evidence="8">
    <location>
        <begin position="677"/>
        <end position="698"/>
    </location>
</feature>
<reference evidence="10 11" key="1">
    <citation type="submission" date="2023-11" db="EMBL/GenBank/DDBJ databases">
        <title>Lentzea sokolovensis, sp. nov., Lentzea kristufkii, sp. nov., and Lentzea miocenensis, sp. nov., rare actinobacteria from Sokolov Coal Basin, Miocene lacustrine sediment, Czech Republic.</title>
        <authorList>
            <person name="Lara A."/>
            <person name="Kotroba L."/>
            <person name="Nouioui I."/>
            <person name="Neumann-Schaal M."/>
            <person name="Mast Y."/>
            <person name="Chronakova A."/>
        </authorList>
    </citation>
    <scope>NUCLEOTIDE SEQUENCE [LARGE SCALE GENOMIC DNA]</scope>
    <source>
        <strain evidence="10 11">BCCO 10_0061</strain>
    </source>
</reference>
<feature type="transmembrane region" description="Helical" evidence="8">
    <location>
        <begin position="603"/>
        <end position="624"/>
    </location>
</feature>
<feature type="transmembrane region" description="Helical" evidence="8">
    <location>
        <begin position="389"/>
        <end position="408"/>
    </location>
</feature>
<reference evidence="10 11" key="2">
    <citation type="submission" date="2023-11" db="EMBL/GenBank/DDBJ databases">
        <authorList>
            <person name="Lara A.C."/>
            <person name="Chronakova A."/>
        </authorList>
    </citation>
    <scope>NUCLEOTIDE SEQUENCE [LARGE SCALE GENOMIC DNA]</scope>
    <source>
        <strain evidence="10 11">BCCO 10_0061</strain>
    </source>
</reference>
<feature type="domain" description="Peptidase M48" evidence="9">
    <location>
        <begin position="183"/>
        <end position="346"/>
    </location>
</feature>
<feature type="compositionally biased region" description="Basic and acidic residues" evidence="7">
    <location>
        <begin position="13"/>
        <end position="24"/>
    </location>
</feature>